<dbReference type="InterPro" id="IPR006073">
    <property type="entry name" value="GTP-bd"/>
</dbReference>
<comment type="cofactor">
    <cofactor evidence="7">
        <name>Mg(2+)</name>
        <dbReference type="ChEBI" id="CHEBI:18420"/>
    </cofactor>
</comment>
<feature type="binding site" evidence="7">
    <location>
        <begin position="222"/>
        <end position="225"/>
    </location>
    <ligand>
        <name>GTP</name>
        <dbReference type="ChEBI" id="CHEBI:37565"/>
    </ligand>
</feature>
<dbReference type="Gene3D" id="2.70.210.12">
    <property type="entry name" value="GTP1/OBG domain"/>
    <property type="match status" value="1"/>
</dbReference>
<evidence type="ECO:0000256" key="4">
    <source>
        <dbReference type="ARBA" id="ARBA00022801"/>
    </source>
</evidence>
<feature type="binding site" evidence="7">
    <location>
        <position position="203"/>
    </location>
    <ligand>
        <name>Mg(2+)</name>
        <dbReference type="ChEBI" id="CHEBI:18420"/>
    </ligand>
</feature>
<dbReference type="SUPFAM" id="SSF52540">
    <property type="entry name" value="P-loop containing nucleoside triphosphate hydrolases"/>
    <property type="match status" value="1"/>
</dbReference>
<accession>A0A2M7S585</accession>
<dbReference type="InterPro" id="IPR006169">
    <property type="entry name" value="GTP1_OBG_dom"/>
</dbReference>
<dbReference type="EC" id="3.6.5.-" evidence="7"/>
<dbReference type="InterPro" id="IPR036726">
    <property type="entry name" value="GTP1_OBG_dom_sf"/>
</dbReference>
<evidence type="ECO:0000313" key="12">
    <source>
        <dbReference type="Proteomes" id="UP000229307"/>
    </source>
</evidence>
<feature type="binding site" evidence="7">
    <location>
        <begin position="201"/>
        <end position="205"/>
    </location>
    <ligand>
        <name>GTP</name>
        <dbReference type="ChEBI" id="CHEBI:37565"/>
    </ligand>
</feature>
<dbReference type="NCBIfam" id="NF008955">
    <property type="entry name" value="PRK12297.1"/>
    <property type="match status" value="1"/>
</dbReference>
<feature type="domain" description="Obg" evidence="10">
    <location>
        <begin position="1"/>
        <end position="169"/>
    </location>
</feature>
<dbReference type="SUPFAM" id="SSF82051">
    <property type="entry name" value="Obg GTP-binding protein N-terminal domain"/>
    <property type="match status" value="1"/>
</dbReference>
<dbReference type="GO" id="GO:0042254">
    <property type="term" value="P:ribosome biogenesis"/>
    <property type="evidence" value="ECO:0007669"/>
    <property type="project" value="UniProtKB-UniRule"/>
</dbReference>
<proteinExistence type="inferred from homology"/>
<comment type="caution">
    <text evidence="11">The sequence shown here is derived from an EMBL/GenBank/DDBJ whole genome shotgun (WGS) entry which is preliminary data.</text>
</comment>
<dbReference type="Pfam" id="PF01018">
    <property type="entry name" value="GTP1_OBG"/>
    <property type="match status" value="1"/>
</dbReference>
<evidence type="ECO:0000256" key="2">
    <source>
        <dbReference type="ARBA" id="ARBA00022490"/>
    </source>
</evidence>
<comment type="subcellular location">
    <subcellularLocation>
        <location evidence="7">Cytoplasm</location>
    </subcellularLocation>
</comment>
<dbReference type="PANTHER" id="PTHR11702">
    <property type="entry name" value="DEVELOPMENTALLY REGULATED GTP-BINDING PROTEIN-RELATED"/>
    <property type="match status" value="1"/>
</dbReference>
<dbReference type="NCBIfam" id="NF008956">
    <property type="entry name" value="PRK12299.1"/>
    <property type="match status" value="1"/>
</dbReference>
<dbReference type="PANTHER" id="PTHR11702:SF31">
    <property type="entry name" value="MITOCHONDRIAL RIBOSOME-ASSOCIATED GTPASE 2"/>
    <property type="match status" value="1"/>
</dbReference>
<feature type="binding site" evidence="7">
    <location>
        <position position="183"/>
    </location>
    <ligand>
        <name>Mg(2+)</name>
        <dbReference type="ChEBI" id="CHEBI:18420"/>
    </ligand>
</feature>
<keyword evidence="3 7" id="KW-0547">Nucleotide-binding</keyword>
<dbReference type="GO" id="GO:0005737">
    <property type="term" value="C:cytoplasm"/>
    <property type="evidence" value="ECO:0007669"/>
    <property type="project" value="UniProtKB-SubCell"/>
</dbReference>
<dbReference type="Gene3D" id="3.40.50.300">
    <property type="entry name" value="P-loop containing nucleotide triphosphate hydrolases"/>
    <property type="match status" value="1"/>
</dbReference>
<keyword evidence="6 7" id="KW-0342">GTP-binding</keyword>
<evidence type="ECO:0000313" key="11">
    <source>
        <dbReference type="EMBL" id="PIZ14589.1"/>
    </source>
</evidence>
<evidence type="ECO:0000256" key="7">
    <source>
        <dbReference type="HAMAP-Rule" id="MF_01454"/>
    </source>
</evidence>
<gene>
    <name evidence="7" type="primary">obg</name>
    <name evidence="11" type="ORF">COY52_11955</name>
</gene>
<dbReference type="InterPro" id="IPR045086">
    <property type="entry name" value="OBG_GTPase"/>
</dbReference>
<evidence type="ECO:0000256" key="8">
    <source>
        <dbReference type="SAM" id="MobiDB-lite"/>
    </source>
</evidence>
<dbReference type="InterPro" id="IPR006074">
    <property type="entry name" value="GTP1-OBG_CS"/>
</dbReference>
<dbReference type="HAMAP" id="MF_01454">
    <property type="entry name" value="GTPase_Obg"/>
    <property type="match status" value="1"/>
</dbReference>
<dbReference type="Proteomes" id="UP000229307">
    <property type="component" value="Unassembled WGS sequence"/>
</dbReference>
<feature type="binding site" evidence="7">
    <location>
        <begin position="321"/>
        <end position="323"/>
    </location>
    <ligand>
        <name>GTP</name>
        <dbReference type="ChEBI" id="CHEBI:37565"/>
    </ligand>
</feature>
<dbReference type="PRINTS" id="PR00326">
    <property type="entry name" value="GTP1OBG"/>
</dbReference>
<sequence length="346" mass="37306">MFIDEAKIFLKAGDGGNGCVSFRREKNIPKGGPDGGNGGNGGDIIIESSLDLATLIDFQFRSHFKSKPGEYGRGSNEFGKNGEHLVIKVPVGTVVRKIASGHWPVPSSEITNEIIADLTKAGERIIVAKGGQGGRGNTIFKSSTNQTPRTAEEGTPGEEITLKLELKLIADVGLVGYPNAGKSTLISKLSNARPKIAPYPFTTLEPYLGIVRRENESFVLADLPGLIEGAHKGKGLGDKFLKHAERTRIILHVVDMCGYEGKDPASSFRTINGEMESYNPDFMKKPQIVAANKTDLEDARGNLDAFTKEVSGKGYKVIPISGITGEGLDTLKHELFKLLSQEKVKV</sequence>
<comment type="subunit">
    <text evidence="7">Monomer.</text>
</comment>
<dbReference type="EMBL" id="PFMR01000330">
    <property type="protein sequence ID" value="PIZ14589.1"/>
    <property type="molecule type" value="Genomic_DNA"/>
</dbReference>
<dbReference type="CDD" id="cd01898">
    <property type="entry name" value="Obg"/>
    <property type="match status" value="1"/>
</dbReference>
<evidence type="ECO:0000256" key="1">
    <source>
        <dbReference type="ARBA" id="ARBA00007699"/>
    </source>
</evidence>
<dbReference type="InterPro" id="IPR014100">
    <property type="entry name" value="GTP-bd_Obg/CgtA"/>
</dbReference>
<dbReference type="NCBIfam" id="TIGR02729">
    <property type="entry name" value="Obg_CgtA"/>
    <property type="match status" value="1"/>
</dbReference>
<evidence type="ECO:0000259" key="10">
    <source>
        <dbReference type="PROSITE" id="PS51883"/>
    </source>
</evidence>
<feature type="domain" description="OBG-type G" evidence="9">
    <location>
        <begin position="170"/>
        <end position="340"/>
    </location>
</feature>
<feature type="binding site" evidence="7">
    <location>
        <begin position="176"/>
        <end position="183"/>
    </location>
    <ligand>
        <name>GTP</name>
        <dbReference type="ChEBI" id="CHEBI:37565"/>
    </ligand>
</feature>
<reference evidence="12" key="1">
    <citation type="submission" date="2017-09" db="EMBL/GenBank/DDBJ databases">
        <title>Depth-based differentiation of microbial function through sediment-hosted aquifers and enrichment of novel symbionts in the deep terrestrial subsurface.</title>
        <authorList>
            <person name="Probst A.J."/>
            <person name="Ladd B."/>
            <person name="Jarett J.K."/>
            <person name="Geller-Mcgrath D.E."/>
            <person name="Sieber C.M.K."/>
            <person name="Emerson J.B."/>
            <person name="Anantharaman K."/>
            <person name="Thomas B.C."/>
            <person name="Malmstrom R."/>
            <person name="Stieglmeier M."/>
            <person name="Klingl A."/>
            <person name="Woyke T."/>
            <person name="Ryan C.M."/>
            <person name="Banfield J.F."/>
        </authorList>
    </citation>
    <scope>NUCLEOTIDE SEQUENCE [LARGE SCALE GENOMIC DNA]</scope>
</reference>
<dbReference type="GO" id="GO:0005525">
    <property type="term" value="F:GTP binding"/>
    <property type="evidence" value="ECO:0007669"/>
    <property type="project" value="UniProtKB-UniRule"/>
</dbReference>
<dbReference type="AlphaFoldDB" id="A0A2M7S585"/>
<dbReference type="InterPro" id="IPR031167">
    <property type="entry name" value="G_OBG"/>
</dbReference>
<organism evidence="11 12">
    <name type="scientific">Candidatus Desantisbacteria bacterium CG_4_10_14_0_8_um_filter_48_22</name>
    <dbReference type="NCBI Taxonomy" id="1974543"/>
    <lineage>
        <taxon>Bacteria</taxon>
        <taxon>Candidatus Desantisiibacteriota</taxon>
    </lineage>
</organism>
<feature type="compositionally biased region" description="Polar residues" evidence="8">
    <location>
        <begin position="139"/>
        <end position="149"/>
    </location>
</feature>
<dbReference type="PROSITE" id="PS51883">
    <property type="entry name" value="OBG"/>
    <property type="match status" value="1"/>
</dbReference>
<feature type="region of interest" description="Disordered" evidence="8">
    <location>
        <begin position="137"/>
        <end position="156"/>
    </location>
</feature>
<dbReference type="FunFam" id="2.70.210.12:FF:000001">
    <property type="entry name" value="GTPase Obg"/>
    <property type="match status" value="1"/>
</dbReference>
<evidence type="ECO:0000256" key="6">
    <source>
        <dbReference type="ARBA" id="ARBA00023134"/>
    </source>
</evidence>
<keyword evidence="2 7" id="KW-0963">Cytoplasm</keyword>
<feature type="binding site" evidence="7">
    <location>
        <begin position="292"/>
        <end position="295"/>
    </location>
    <ligand>
        <name>GTP</name>
        <dbReference type="ChEBI" id="CHEBI:37565"/>
    </ligand>
</feature>
<dbReference type="Pfam" id="PF01926">
    <property type="entry name" value="MMR_HSR1"/>
    <property type="match status" value="1"/>
</dbReference>
<evidence type="ECO:0000256" key="5">
    <source>
        <dbReference type="ARBA" id="ARBA00022842"/>
    </source>
</evidence>
<dbReference type="GO" id="GO:0000287">
    <property type="term" value="F:magnesium ion binding"/>
    <property type="evidence" value="ECO:0007669"/>
    <property type="project" value="InterPro"/>
</dbReference>
<dbReference type="GO" id="GO:0003924">
    <property type="term" value="F:GTPase activity"/>
    <property type="evidence" value="ECO:0007669"/>
    <property type="project" value="UniProtKB-UniRule"/>
</dbReference>
<dbReference type="PROSITE" id="PS51710">
    <property type="entry name" value="G_OBG"/>
    <property type="match status" value="1"/>
</dbReference>
<evidence type="ECO:0000259" key="9">
    <source>
        <dbReference type="PROSITE" id="PS51710"/>
    </source>
</evidence>
<evidence type="ECO:0000256" key="3">
    <source>
        <dbReference type="ARBA" id="ARBA00022741"/>
    </source>
</evidence>
<comment type="function">
    <text evidence="7">An essential GTPase which binds GTP, GDP and possibly (p)ppGpp with moderate affinity, with high nucleotide exchange rates and a fairly low GTP hydrolysis rate. Plays a role in control of the cell cycle, stress response, ribosome biogenesis and in those bacteria that undergo differentiation, in morphogenesis control.</text>
</comment>
<protein>
    <recommendedName>
        <fullName evidence="7">GTPase Obg</fullName>
        <ecNumber evidence="7">3.6.5.-</ecNumber>
    </recommendedName>
    <alternativeName>
        <fullName evidence="7">GTP-binding protein Obg</fullName>
    </alternativeName>
</protein>
<dbReference type="InterPro" id="IPR027417">
    <property type="entry name" value="P-loop_NTPase"/>
</dbReference>
<keyword evidence="7" id="KW-0479">Metal-binding</keyword>
<name>A0A2M7S585_9BACT</name>
<dbReference type="PIRSF" id="PIRSF002401">
    <property type="entry name" value="GTP_bd_Obg/CgtA"/>
    <property type="match status" value="1"/>
</dbReference>
<keyword evidence="4 7" id="KW-0378">Hydrolase</keyword>
<dbReference type="PROSITE" id="PS00905">
    <property type="entry name" value="GTP1_OBG"/>
    <property type="match status" value="1"/>
</dbReference>
<keyword evidence="5 7" id="KW-0460">Magnesium</keyword>
<comment type="similarity">
    <text evidence="1 7">Belongs to the TRAFAC class OBG-HflX-like GTPase superfamily. OBG GTPase family.</text>
</comment>